<dbReference type="Proteomes" id="UP000887578">
    <property type="component" value="Unplaced"/>
</dbReference>
<evidence type="ECO:0000256" key="2">
    <source>
        <dbReference type="SAM" id="SignalP"/>
    </source>
</evidence>
<evidence type="ECO:0000313" key="5">
    <source>
        <dbReference type="Proteomes" id="UP000887578"/>
    </source>
</evidence>
<dbReference type="SUPFAM" id="SSF56436">
    <property type="entry name" value="C-type lectin-like"/>
    <property type="match status" value="1"/>
</dbReference>
<dbReference type="InterPro" id="IPR003582">
    <property type="entry name" value="ShKT_dom"/>
</dbReference>
<dbReference type="WBParaSite" id="PDA_v2.g12392.t1">
    <property type="protein sequence ID" value="PDA_v2.g12392.t1"/>
    <property type="gene ID" value="PDA_v2.g12392"/>
</dbReference>
<feature type="disulfide bond" evidence="1">
    <location>
        <begin position="182"/>
        <end position="216"/>
    </location>
</feature>
<dbReference type="Pfam" id="PF00059">
    <property type="entry name" value="Lectin_C"/>
    <property type="match status" value="1"/>
</dbReference>
<sequence length="286" mass="31724">MFYIFFLVFFYFIFSTNATCPLGSIPFISDKTGCLYFPKDKTYFLDAELACTNLSGHLPSVHNKMENMFLSQEALKIFTESTDSDFWFGANDINSSPKWSWMDNTPFDYENWDKAQPQNISDNDCGAIIMEGGKWKAANCYMQKSYVCMVSPLIHSTTVASITTLSFGTTVEMGTTPVGDDCTDTISDCAKTAYACTDDKYKSVMCTLCKKTCNLCPNNTTDPCAGVVTVSTLPPPTAGSQCIDTATNCGATSYECKNSLYKPIMCKYCKKTCNLCNDPHCSTYFD</sequence>
<dbReference type="SMART" id="SM00254">
    <property type="entry name" value="ShKT"/>
    <property type="match status" value="2"/>
</dbReference>
<dbReference type="PROSITE" id="PS51670">
    <property type="entry name" value="SHKT"/>
    <property type="match status" value="2"/>
</dbReference>
<evidence type="ECO:0000313" key="6">
    <source>
        <dbReference type="WBParaSite" id="PDA_v2.g12392.t1"/>
    </source>
</evidence>
<feature type="signal peptide" evidence="2">
    <location>
        <begin position="1"/>
        <end position="18"/>
    </location>
</feature>
<evidence type="ECO:0000256" key="1">
    <source>
        <dbReference type="PROSITE-ProRule" id="PRU01005"/>
    </source>
</evidence>
<protein>
    <submittedName>
        <fullName evidence="6">C-type lectin domain-containing protein</fullName>
    </submittedName>
</protein>
<feature type="disulfide bond" evidence="1">
    <location>
        <begin position="242"/>
        <end position="276"/>
    </location>
</feature>
<proteinExistence type="predicted"/>
<keyword evidence="2" id="KW-0732">Signal</keyword>
<dbReference type="Pfam" id="PF01549">
    <property type="entry name" value="ShK"/>
    <property type="match status" value="2"/>
</dbReference>
<feature type="domain" description="ShKT" evidence="4">
    <location>
        <begin position="182"/>
        <end position="216"/>
    </location>
</feature>
<dbReference type="InterPro" id="IPR050111">
    <property type="entry name" value="C-type_lectin/snaclec_domain"/>
</dbReference>
<dbReference type="PROSITE" id="PS50041">
    <property type="entry name" value="C_TYPE_LECTIN_2"/>
    <property type="match status" value="1"/>
</dbReference>
<dbReference type="PANTHER" id="PTHR22803">
    <property type="entry name" value="MANNOSE, PHOSPHOLIPASE, LECTIN RECEPTOR RELATED"/>
    <property type="match status" value="1"/>
</dbReference>
<keyword evidence="1" id="KW-1015">Disulfide bond</keyword>
<comment type="caution">
    <text evidence="1">Lacks conserved residue(s) required for the propagation of feature annotation.</text>
</comment>
<dbReference type="CDD" id="cd00037">
    <property type="entry name" value="CLECT"/>
    <property type="match status" value="1"/>
</dbReference>
<dbReference type="Gene3D" id="3.10.100.10">
    <property type="entry name" value="Mannose-Binding Protein A, subunit A"/>
    <property type="match status" value="1"/>
</dbReference>
<accession>A0A914P4Y2</accession>
<evidence type="ECO:0000259" key="3">
    <source>
        <dbReference type="PROSITE" id="PS50041"/>
    </source>
</evidence>
<evidence type="ECO:0000259" key="4">
    <source>
        <dbReference type="PROSITE" id="PS51670"/>
    </source>
</evidence>
<dbReference type="InterPro" id="IPR001304">
    <property type="entry name" value="C-type_lectin-like"/>
</dbReference>
<dbReference type="Gene3D" id="1.10.10.1940">
    <property type="match status" value="2"/>
</dbReference>
<feature type="domain" description="C-type lectin" evidence="3">
    <location>
        <begin position="30"/>
        <end position="149"/>
    </location>
</feature>
<organism evidence="5 6">
    <name type="scientific">Panagrolaimus davidi</name>
    <dbReference type="NCBI Taxonomy" id="227884"/>
    <lineage>
        <taxon>Eukaryota</taxon>
        <taxon>Metazoa</taxon>
        <taxon>Ecdysozoa</taxon>
        <taxon>Nematoda</taxon>
        <taxon>Chromadorea</taxon>
        <taxon>Rhabditida</taxon>
        <taxon>Tylenchina</taxon>
        <taxon>Panagrolaimomorpha</taxon>
        <taxon>Panagrolaimoidea</taxon>
        <taxon>Panagrolaimidae</taxon>
        <taxon>Panagrolaimus</taxon>
    </lineage>
</organism>
<dbReference type="SMART" id="SM00034">
    <property type="entry name" value="CLECT"/>
    <property type="match status" value="1"/>
</dbReference>
<dbReference type="InterPro" id="IPR016187">
    <property type="entry name" value="CTDL_fold"/>
</dbReference>
<dbReference type="AlphaFoldDB" id="A0A914P4Y2"/>
<feature type="domain" description="ShKT" evidence="4">
    <location>
        <begin position="242"/>
        <end position="276"/>
    </location>
</feature>
<feature type="chain" id="PRO_5037389863" evidence="2">
    <location>
        <begin position="19"/>
        <end position="286"/>
    </location>
</feature>
<dbReference type="InterPro" id="IPR016186">
    <property type="entry name" value="C-type_lectin-like/link_sf"/>
</dbReference>
<name>A0A914P4Y2_9BILA</name>
<reference evidence="6" key="1">
    <citation type="submission" date="2022-11" db="UniProtKB">
        <authorList>
            <consortium name="WormBaseParasite"/>
        </authorList>
    </citation>
    <scope>IDENTIFICATION</scope>
</reference>
<keyword evidence="5" id="KW-1185">Reference proteome</keyword>